<evidence type="ECO:0000256" key="7">
    <source>
        <dbReference type="SAM" id="Phobius"/>
    </source>
</evidence>
<feature type="transmembrane region" description="Helical" evidence="7">
    <location>
        <begin position="195"/>
        <end position="220"/>
    </location>
</feature>
<accession>A0ABT8YJP9</accession>
<keyword evidence="7" id="KW-0472">Membrane</keyword>
<evidence type="ECO:0000256" key="6">
    <source>
        <dbReference type="ARBA" id="ARBA00023049"/>
    </source>
</evidence>
<keyword evidence="9" id="KW-1185">Reference proteome</keyword>
<feature type="transmembrane region" description="Helical" evidence="7">
    <location>
        <begin position="298"/>
        <end position="318"/>
    </location>
</feature>
<dbReference type="RefSeq" id="WP_304375782.1">
    <property type="nucleotide sequence ID" value="NZ_JAUOZU010000006.1"/>
</dbReference>
<keyword evidence="5" id="KW-0862">Zinc</keyword>
<feature type="transmembrane region" description="Helical" evidence="7">
    <location>
        <begin position="6"/>
        <end position="26"/>
    </location>
</feature>
<evidence type="ECO:0000256" key="1">
    <source>
        <dbReference type="ARBA" id="ARBA00001947"/>
    </source>
</evidence>
<evidence type="ECO:0000256" key="2">
    <source>
        <dbReference type="ARBA" id="ARBA00007931"/>
    </source>
</evidence>
<comment type="caution">
    <text evidence="8">The sequence shown here is derived from an EMBL/GenBank/DDBJ whole genome shotgun (WGS) entry which is preliminary data.</text>
</comment>
<keyword evidence="4" id="KW-0378">Hydrolase</keyword>
<feature type="transmembrane region" description="Helical" evidence="7">
    <location>
        <begin position="232"/>
        <end position="252"/>
    </location>
</feature>
<dbReference type="PANTHER" id="PTHR39188">
    <property type="entry name" value="MEMBRANE-ASSOCIATED ZINC METALLOPROTEASE M50B"/>
    <property type="match status" value="1"/>
</dbReference>
<sequence length="419" mass="46314">MSLSTPALILLVTNLGLIWLLLAAPIGKRTIRVRRLFREKPERIGEAMHPLGRDALWDPQILSSQPLKERNGIVQTFAQSDRDGQPIERRLALDPVDGAWTMAYEARVLEDSALDPAFWKNYRECRKVRPVPGGTELIIEQTDQYRGLAMLIFRFFQLRRQFDTFEAWLTTGKASRVTGFERPAIQIMMAVLSTLILWPFFGLSLSGLAMSTMLTLVIALHELGHLVAYRAFGHETVRMIFIPLLGGVAIGGKPYSSRLEVATCALMGPGLSAFFVPVLVEAHVIGTDAGASGAYNEIVLTFLLIMGGFNILNMLPMSRFDGGQVLRQVFVSRNALLFGTFVVAGAIMLTGWRIGIPYQALCGGLAVMVLLSMTNQVGVKPRRELLPIGGGERLFVLFGYYAALVIHAYGLIYAADHLF</sequence>
<dbReference type="PANTHER" id="PTHR39188:SF3">
    <property type="entry name" value="STAGE IV SPORULATION PROTEIN FB"/>
    <property type="match status" value="1"/>
</dbReference>
<feature type="transmembrane region" description="Helical" evidence="7">
    <location>
        <begin position="264"/>
        <end position="286"/>
    </location>
</feature>
<evidence type="ECO:0000256" key="4">
    <source>
        <dbReference type="ARBA" id="ARBA00022801"/>
    </source>
</evidence>
<name>A0ABT8YJP9_9HYPH</name>
<dbReference type="EMBL" id="JAUOZU010000006">
    <property type="protein sequence ID" value="MDO6963875.1"/>
    <property type="molecule type" value="Genomic_DNA"/>
</dbReference>
<comment type="similarity">
    <text evidence="2">Belongs to the peptidase M50B family.</text>
</comment>
<evidence type="ECO:0000256" key="3">
    <source>
        <dbReference type="ARBA" id="ARBA00022670"/>
    </source>
</evidence>
<proteinExistence type="inferred from homology"/>
<keyword evidence="3" id="KW-0645">Protease</keyword>
<evidence type="ECO:0000313" key="8">
    <source>
        <dbReference type="EMBL" id="MDO6963875.1"/>
    </source>
</evidence>
<protein>
    <recommendedName>
        <fullName evidence="10">Site-2 protease family protein</fullName>
    </recommendedName>
</protein>
<evidence type="ECO:0000313" key="9">
    <source>
        <dbReference type="Proteomes" id="UP001174932"/>
    </source>
</evidence>
<keyword evidence="6" id="KW-0482">Metalloprotease</keyword>
<reference evidence="8" key="2">
    <citation type="submission" date="2023-07" db="EMBL/GenBank/DDBJ databases">
        <authorList>
            <person name="Shen H."/>
        </authorList>
    </citation>
    <scope>NUCLEOTIDE SEQUENCE</scope>
    <source>
        <strain evidence="8">TNR-22</strain>
    </source>
</reference>
<comment type="cofactor">
    <cofactor evidence="1">
        <name>Zn(2+)</name>
        <dbReference type="ChEBI" id="CHEBI:29105"/>
    </cofactor>
</comment>
<reference evidence="8" key="1">
    <citation type="journal article" date="2015" name="Int. J. Syst. Evol. Microbiol.">
        <title>Rhizobium alvei sp. nov., isolated from a freshwater river.</title>
        <authorList>
            <person name="Sheu S.Y."/>
            <person name="Huang H.W."/>
            <person name="Young C.C."/>
            <person name="Chen W.M."/>
        </authorList>
    </citation>
    <scope>NUCLEOTIDE SEQUENCE</scope>
    <source>
        <strain evidence="8">TNR-22</strain>
    </source>
</reference>
<keyword evidence="7" id="KW-1133">Transmembrane helix</keyword>
<dbReference type="Proteomes" id="UP001174932">
    <property type="component" value="Unassembled WGS sequence"/>
</dbReference>
<organism evidence="8 9">
    <name type="scientific">Rhizobium alvei</name>
    <dbReference type="NCBI Taxonomy" id="1132659"/>
    <lineage>
        <taxon>Bacteria</taxon>
        <taxon>Pseudomonadati</taxon>
        <taxon>Pseudomonadota</taxon>
        <taxon>Alphaproteobacteria</taxon>
        <taxon>Hyphomicrobiales</taxon>
        <taxon>Rhizobiaceae</taxon>
        <taxon>Rhizobium/Agrobacterium group</taxon>
        <taxon>Rhizobium</taxon>
    </lineage>
</organism>
<feature type="transmembrane region" description="Helical" evidence="7">
    <location>
        <begin position="330"/>
        <end position="350"/>
    </location>
</feature>
<keyword evidence="7" id="KW-0812">Transmembrane</keyword>
<feature type="transmembrane region" description="Helical" evidence="7">
    <location>
        <begin position="394"/>
        <end position="415"/>
    </location>
</feature>
<gene>
    <name evidence="8" type="ORF">Q4481_07890</name>
</gene>
<feature type="transmembrane region" description="Helical" evidence="7">
    <location>
        <begin position="356"/>
        <end position="373"/>
    </location>
</feature>
<evidence type="ECO:0008006" key="10">
    <source>
        <dbReference type="Google" id="ProtNLM"/>
    </source>
</evidence>
<evidence type="ECO:0000256" key="5">
    <source>
        <dbReference type="ARBA" id="ARBA00022833"/>
    </source>
</evidence>